<organism evidence="1">
    <name type="scientific">marine sediment metagenome</name>
    <dbReference type="NCBI Taxonomy" id="412755"/>
    <lineage>
        <taxon>unclassified sequences</taxon>
        <taxon>metagenomes</taxon>
        <taxon>ecological metagenomes</taxon>
    </lineage>
</organism>
<evidence type="ECO:0000313" key="1">
    <source>
        <dbReference type="EMBL" id="GAH15836.1"/>
    </source>
</evidence>
<dbReference type="SUPFAM" id="SSF53474">
    <property type="entry name" value="alpha/beta-Hydrolases"/>
    <property type="match status" value="1"/>
</dbReference>
<name>X1D505_9ZZZZ</name>
<accession>X1D505</accession>
<sequence length="141" mass="15841">TNWREFSRNSPSFNIKFILQGATITKLSKEVLNGYDAPFPDDTFKAGARILPSLVPISTDDPEHEANKKAIELFKQWKKPFLTAFSDKDPITRGGDKFWQALVPGATGQNHTTIKNASHFVQEDKGPELAELIIKFIKNNP</sequence>
<feature type="non-terminal residue" evidence="1">
    <location>
        <position position="1"/>
    </location>
</feature>
<dbReference type="EMBL" id="BART01032902">
    <property type="protein sequence ID" value="GAH15836.1"/>
    <property type="molecule type" value="Genomic_DNA"/>
</dbReference>
<dbReference type="AlphaFoldDB" id="X1D505"/>
<evidence type="ECO:0008006" key="2">
    <source>
        <dbReference type="Google" id="ProtNLM"/>
    </source>
</evidence>
<dbReference type="InterPro" id="IPR029058">
    <property type="entry name" value="AB_hydrolase_fold"/>
</dbReference>
<gene>
    <name evidence="1" type="ORF">S01H4_56725</name>
</gene>
<comment type="caution">
    <text evidence="1">The sequence shown here is derived from an EMBL/GenBank/DDBJ whole genome shotgun (WGS) entry which is preliminary data.</text>
</comment>
<proteinExistence type="predicted"/>
<protein>
    <recommendedName>
        <fullName evidence="2">Haloalkane dehalogenase</fullName>
    </recommendedName>
</protein>
<dbReference type="Gene3D" id="3.40.50.1820">
    <property type="entry name" value="alpha/beta hydrolase"/>
    <property type="match status" value="1"/>
</dbReference>
<reference evidence="1" key="1">
    <citation type="journal article" date="2014" name="Front. Microbiol.">
        <title>High frequency of phylogenetically diverse reductive dehalogenase-homologous genes in deep subseafloor sedimentary metagenomes.</title>
        <authorList>
            <person name="Kawai M."/>
            <person name="Futagami T."/>
            <person name="Toyoda A."/>
            <person name="Takaki Y."/>
            <person name="Nishi S."/>
            <person name="Hori S."/>
            <person name="Arai W."/>
            <person name="Tsubouchi T."/>
            <person name="Morono Y."/>
            <person name="Uchiyama I."/>
            <person name="Ito T."/>
            <person name="Fujiyama A."/>
            <person name="Inagaki F."/>
            <person name="Takami H."/>
        </authorList>
    </citation>
    <scope>NUCLEOTIDE SEQUENCE</scope>
    <source>
        <strain evidence="1">Expedition CK06-06</strain>
    </source>
</reference>